<dbReference type="InterPro" id="IPR050371">
    <property type="entry name" value="Fungal_virulence_M36"/>
</dbReference>
<evidence type="ECO:0000256" key="4">
    <source>
        <dbReference type="ARBA" id="ARBA00022670"/>
    </source>
</evidence>
<keyword evidence="6 12" id="KW-0378">Hydrolase</keyword>
<dbReference type="SUPFAM" id="SSF55486">
    <property type="entry name" value="Metalloproteases ('zincins'), catalytic domain"/>
    <property type="match status" value="1"/>
</dbReference>
<keyword evidence="5 11" id="KW-0479">Metal-binding</keyword>
<keyword evidence="7 11" id="KW-0862">Zinc</keyword>
<feature type="binding site" evidence="11">
    <location>
        <position position="407"/>
    </location>
    <ligand>
        <name>Zn(2+)</name>
        <dbReference type="ChEBI" id="CHEBI:29105"/>
        <note>catalytic</note>
    </ligand>
</feature>
<evidence type="ECO:0000256" key="6">
    <source>
        <dbReference type="ARBA" id="ARBA00022801"/>
    </source>
</evidence>
<keyword evidence="8 12" id="KW-0482">Metalloprotease</keyword>
<dbReference type="EC" id="3.4.24.-" evidence="12"/>
<evidence type="ECO:0000256" key="2">
    <source>
        <dbReference type="ARBA" id="ARBA00006006"/>
    </source>
</evidence>
<feature type="binding site" evidence="11">
    <location>
        <position position="411"/>
    </location>
    <ligand>
        <name>Zn(2+)</name>
        <dbReference type="ChEBI" id="CHEBI:29105"/>
        <note>catalytic</note>
    </ligand>
</feature>
<comment type="similarity">
    <text evidence="2 12">Belongs to the peptidase M36 family.</text>
</comment>
<feature type="binding site" evidence="11">
    <location>
        <position position="436"/>
    </location>
    <ligand>
        <name>Zn(2+)</name>
        <dbReference type="ChEBI" id="CHEBI:29105"/>
        <note>catalytic</note>
    </ligand>
</feature>
<proteinExistence type="inferred from homology"/>
<dbReference type="Proteomes" id="UP000541558">
    <property type="component" value="Unassembled WGS sequence"/>
</dbReference>
<keyword evidence="9 12" id="KW-0865">Zymogen</keyword>
<keyword evidence="14" id="KW-1185">Reference proteome</keyword>
<feature type="signal peptide" evidence="12">
    <location>
        <begin position="1"/>
        <end position="23"/>
    </location>
</feature>
<dbReference type="GO" id="GO:0004222">
    <property type="term" value="F:metalloendopeptidase activity"/>
    <property type="evidence" value="ECO:0007669"/>
    <property type="project" value="InterPro"/>
</dbReference>
<accession>A0A8H5BC74</accession>
<sequence length="602" mass="65697">MAALRKLLSSVLLAVLLISETNAIPSSAPYSHATHHRRTVGRRALKLEHYNPPSTFETFGEGLVQAATFAPGGLDTEARTYAATKLKVDYNTVEFRSGFTRDKARHGYVRQKINGIPVANAVANVAYMDNKVVTFGSSFVKPSCNIDKIADPKPTVDLKDVLSKIEEQLEGKYNNQPISLQYLARPDGSVALVHAVQIQNEQVNSWYEAFVDAHSGELLSATDFTYQASYRVLPIQKQDLRGGLELLVDPHDPIASPNGWHLLRGVATTTTSGNNAIALKASQTNLTSQSADGLIFDYPYDTSQEPATTINIDAARTNAFYIANRVHDLAYRYGFTESAFNYQVEGDFSKGGKGGDRVYISVQDSTGVDNANFAVGPDGLSGTARVYIWDKTTPKRDGSLDNAILVHELTHGITSRLTGGGTASCLQSLESRGLGEGWSDALAEWTEQKDGVVRDYVLGDYVLNNTAGIRNKPYSVSKDVNPLTYANVADDFEVHTTGEIWANTLHNIYAKLVEKHGWSSTAMTNPDGSEGNIVYLHIFIDALSLQPCNPTFVQARDAWIQADFNRYGGANKCLLWKGFADKGLGVQAGNYVNDFSVPNDCA</sequence>
<dbReference type="Pfam" id="PF02128">
    <property type="entry name" value="Peptidase_M36"/>
    <property type="match status" value="1"/>
</dbReference>
<reference evidence="13 14" key="1">
    <citation type="journal article" date="2020" name="ISME J.">
        <title>Uncovering the hidden diversity of litter-decomposition mechanisms in mushroom-forming fungi.</title>
        <authorList>
            <person name="Floudas D."/>
            <person name="Bentzer J."/>
            <person name="Ahren D."/>
            <person name="Johansson T."/>
            <person name="Persson P."/>
            <person name="Tunlid A."/>
        </authorList>
    </citation>
    <scope>NUCLEOTIDE SEQUENCE [LARGE SCALE GENOMIC DNA]</scope>
    <source>
        <strain evidence="13 14">CBS 175.51</strain>
    </source>
</reference>
<dbReference type="PANTHER" id="PTHR33478">
    <property type="entry name" value="EXTRACELLULAR METALLOPROTEINASE MEP"/>
    <property type="match status" value="1"/>
</dbReference>
<keyword evidence="4 12" id="KW-0645">Protease</keyword>
<organism evidence="13 14">
    <name type="scientific">Ephemerocybe angulata</name>
    <dbReference type="NCBI Taxonomy" id="980116"/>
    <lineage>
        <taxon>Eukaryota</taxon>
        <taxon>Fungi</taxon>
        <taxon>Dikarya</taxon>
        <taxon>Basidiomycota</taxon>
        <taxon>Agaricomycotina</taxon>
        <taxon>Agaricomycetes</taxon>
        <taxon>Agaricomycetidae</taxon>
        <taxon>Agaricales</taxon>
        <taxon>Agaricineae</taxon>
        <taxon>Psathyrellaceae</taxon>
        <taxon>Ephemerocybe</taxon>
    </lineage>
</organism>
<protein>
    <recommendedName>
        <fullName evidence="12">Extracellular metalloproteinase</fullName>
        <ecNumber evidence="12">3.4.24.-</ecNumber>
    </recommendedName>
    <alternativeName>
        <fullName evidence="12">Fungalysin</fullName>
    </alternativeName>
</protein>
<evidence type="ECO:0000256" key="1">
    <source>
        <dbReference type="ARBA" id="ARBA00004613"/>
    </source>
</evidence>
<evidence type="ECO:0000313" key="13">
    <source>
        <dbReference type="EMBL" id="KAF5320535.1"/>
    </source>
</evidence>
<evidence type="ECO:0000256" key="5">
    <source>
        <dbReference type="ARBA" id="ARBA00022723"/>
    </source>
</evidence>
<dbReference type="PRINTS" id="PR00999">
    <property type="entry name" value="FUNGALYSIN"/>
</dbReference>
<dbReference type="AlphaFoldDB" id="A0A8H5BC74"/>
<evidence type="ECO:0000256" key="3">
    <source>
        <dbReference type="ARBA" id="ARBA00022525"/>
    </source>
</evidence>
<feature type="chain" id="PRO_5034299784" description="Extracellular metalloproteinase" evidence="12">
    <location>
        <begin position="24"/>
        <end position="602"/>
    </location>
</feature>
<evidence type="ECO:0000256" key="7">
    <source>
        <dbReference type="ARBA" id="ARBA00022833"/>
    </source>
</evidence>
<evidence type="ECO:0000313" key="14">
    <source>
        <dbReference type="Proteomes" id="UP000541558"/>
    </source>
</evidence>
<dbReference type="PANTHER" id="PTHR33478:SF1">
    <property type="entry name" value="EXTRACELLULAR METALLOPROTEINASE MEP"/>
    <property type="match status" value="1"/>
</dbReference>
<evidence type="ECO:0000256" key="8">
    <source>
        <dbReference type="ARBA" id="ARBA00023049"/>
    </source>
</evidence>
<dbReference type="InterPro" id="IPR027268">
    <property type="entry name" value="Peptidase_M4/M1_CTD_sf"/>
</dbReference>
<dbReference type="Gene3D" id="3.10.170.10">
    <property type="match status" value="1"/>
</dbReference>
<dbReference type="GO" id="GO:0006508">
    <property type="term" value="P:proteolysis"/>
    <property type="evidence" value="ECO:0007669"/>
    <property type="project" value="UniProtKB-KW"/>
</dbReference>
<feature type="active site" evidence="10">
    <location>
        <position position="408"/>
    </location>
</feature>
<dbReference type="GO" id="GO:0008270">
    <property type="term" value="F:zinc ion binding"/>
    <property type="evidence" value="ECO:0007669"/>
    <property type="project" value="InterPro"/>
</dbReference>
<evidence type="ECO:0000256" key="9">
    <source>
        <dbReference type="ARBA" id="ARBA00023145"/>
    </source>
</evidence>
<dbReference type="OrthoDB" id="3227768at2759"/>
<evidence type="ECO:0000256" key="11">
    <source>
        <dbReference type="PIRSR" id="PIRSR601842-2"/>
    </source>
</evidence>
<comment type="caution">
    <text evidence="13">The sequence shown here is derived from an EMBL/GenBank/DDBJ whole genome shotgun (WGS) entry which is preliminary data.</text>
</comment>
<evidence type="ECO:0000256" key="12">
    <source>
        <dbReference type="RuleBase" id="RU364017"/>
    </source>
</evidence>
<dbReference type="InterPro" id="IPR001842">
    <property type="entry name" value="Peptidase_M36"/>
</dbReference>
<dbReference type="Gene3D" id="1.10.390.10">
    <property type="entry name" value="Neutral Protease Domain 2"/>
    <property type="match status" value="1"/>
</dbReference>
<gene>
    <name evidence="13" type="ORF">D9611_010669</name>
</gene>
<keyword evidence="3 12" id="KW-0964">Secreted</keyword>
<evidence type="ECO:0000256" key="10">
    <source>
        <dbReference type="PIRSR" id="PIRSR601842-1"/>
    </source>
</evidence>
<dbReference type="EMBL" id="JAACJK010000169">
    <property type="protein sequence ID" value="KAF5320535.1"/>
    <property type="molecule type" value="Genomic_DNA"/>
</dbReference>
<comment type="cofactor">
    <cofactor evidence="11">
        <name>Zn(2+)</name>
        <dbReference type="ChEBI" id="CHEBI:29105"/>
    </cofactor>
    <text evidence="11">Binds 1 zinc ion per subunit.</text>
</comment>
<comment type="subcellular location">
    <subcellularLocation>
        <location evidence="1 12">Secreted</location>
    </subcellularLocation>
</comment>
<dbReference type="GO" id="GO:0005615">
    <property type="term" value="C:extracellular space"/>
    <property type="evidence" value="ECO:0007669"/>
    <property type="project" value="InterPro"/>
</dbReference>
<keyword evidence="12" id="KW-0732">Signal</keyword>
<dbReference type="CDD" id="cd09596">
    <property type="entry name" value="M36"/>
    <property type="match status" value="1"/>
</dbReference>
<name>A0A8H5BC74_9AGAR</name>